<evidence type="ECO:0000256" key="5">
    <source>
        <dbReference type="ARBA" id="ARBA00022692"/>
    </source>
</evidence>
<dbReference type="SUPFAM" id="SSF57850">
    <property type="entry name" value="RING/U-box"/>
    <property type="match status" value="1"/>
</dbReference>
<evidence type="ECO:0000256" key="12">
    <source>
        <dbReference type="PROSITE-ProRule" id="PRU00175"/>
    </source>
</evidence>
<name>D8LID0_ECTSI</name>
<evidence type="ECO:0000256" key="10">
    <source>
        <dbReference type="ARBA" id="ARBA00022989"/>
    </source>
</evidence>
<keyword evidence="10 14" id="KW-1133">Transmembrane helix</keyword>
<dbReference type="SMART" id="SM00184">
    <property type="entry name" value="RING"/>
    <property type="match status" value="1"/>
</dbReference>
<dbReference type="eggNOG" id="KOG0800">
    <property type="taxonomic scope" value="Eukaryota"/>
</dbReference>
<feature type="compositionally biased region" description="Basic residues" evidence="13">
    <location>
        <begin position="1099"/>
        <end position="1110"/>
    </location>
</feature>
<feature type="compositionally biased region" description="Acidic residues" evidence="13">
    <location>
        <begin position="1183"/>
        <end position="1197"/>
    </location>
</feature>
<feature type="compositionally biased region" description="Low complexity" evidence="13">
    <location>
        <begin position="984"/>
        <end position="998"/>
    </location>
</feature>
<feature type="compositionally biased region" description="Basic and acidic residues" evidence="13">
    <location>
        <begin position="732"/>
        <end position="742"/>
    </location>
</feature>
<dbReference type="CDD" id="cd16448">
    <property type="entry name" value="RING-H2"/>
    <property type="match status" value="1"/>
</dbReference>
<keyword evidence="11 14" id="KW-0472">Membrane</keyword>
<dbReference type="GO" id="GO:0016020">
    <property type="term" value="C:membrane"/>
    <property type="evidence" value="ECO:0007669"/>
    <property type="project" value="UniProtKB-SubCell"/>
</dbReference>
<dbReference type="InterPro" id="IPR013083">
    <property type="entry name" value="Znf_RING/FYVE/PHD"/>
</dbReference>
<dbReference type="OrthoDB" id="8062037at2759"/>
<dbReference type="EMBL" id="FN649760">
    <property type="protein sequence ID" value="CBN79969.1"/>
    <property type="molecule type" value="Genomic_DNA"/>
</dbReference>
<dbReference type="EC" id="2.3.2.27" evidence="3"/>
<evidence type="ECO:0000256" key="1">
    <source>
        <dbReference type="ARBA" id="ARBA00000900"/>
    </source>
</evidence>
<dbReference type="GO" id="GO:0061630">
    <property type="term" value="F:ubiquitin protein ligase activity"/>
    <property type="evidence" value="ECO:0007669"/>
    <property type="project" value="UniProtKB-EC"/>
</dbReference>
<feature type="compositionally biased region" description="Polar residues" evidence="13">
    <location>
        <begin position="501"/>
        <end position="514"/>
    </location>
</feature>
<feature type="compositionally biased region" description="Low complexity" evidence="13">
    <location>
        <begin position="1027"/>
        <end position="1039"/>
    </location>
</feature>
<comment type="subcellular location">
    <subcellularLocation>
        <location evidence="2">Membrane</location>
        <topology evidence="2">Multi-pass membrane protein</topology>
    </subcellularLocation>
</comment>
<dbReference type="Pfam" id="PF13639">
    <property type="entry name" value="zf-RING_2"/>
    <property type="match status" value="1"/>
</dbReference>
<evidence type="ECO:0000256" key="7">
    <source>
        <dbReference type="ARBA" id="ARBA00022771"/>
    </source>
</evidence>
<feature type="compositionally biased region" description="Basic and acidic residues" evidence="13">
    <location>
        <begin position="1064"/>
        <end position="1084"/>
    </location>
</feature>
<evidence type="ECO:0000256" key="11">
    <source>
        <dbReference type="ARBA" id="ARBA00023136"/>
    </source>
</evidence>
<dbReference type="AlphaFoldDB" id="D8LID0"/>
<comment type="catalytic activity">
    <reaction evidence="1">
        <text>S-ubiquitinyl-[E2 ubiquitin-conjugating enzyme]-L-cysteine + [acceptor protein]-L-lysine = [E2 ubiquitin-conjugating enzyme]-L-cysteine + N(6)-ubiquitinyl-[acceptor protein]-L-lysine.</text>
        <dbReference type="EC" id="2.3.2.27"/>
    </reaction>
</comment>
<evidence type="ECO:0000256" key="14">
    <source>
        <dbReference type="SAM" id="Phobius"/>
    </source>
</evidence>
<dbReference type="InParanoid" id="D8LID0"/>
<feature type="domain" description="RING-type" evidence="15">
    <location>
        <begin position="367"/>
        <end position="408"/>
    </location>
</feature>
<protein>
    <recommendedName>
        <fullName evidence="3">RING-type E3 ubiquitin transferase</fullName>
        <ecNumber evidence="3">2.3.2.27</ecNumber>
    </recommendedName>
</protein>
<dbReference type="Proteomes" id="UP000002630">
    <property type="component" value="Unassembled WGS sequence"/>
</dbReference>
<evidence type="ECO:0000256" key="2">
    <source>
        <dbReference type="ARBA" id="ARBA00004141"/>
    </source>
</evidence>
<sequence length="1216" mass="125964">MPATTPRERGARRVRTKAAQRRPSGGSDSLAASHAEPAPAFNAGINPLYGSGMSPEAGAEAARIRSATAAREASAASSSSSQPQQQPRAAAAARAARTRAASPQSTLTASTTQSTGSARLASRPQGVAAPAAKATTTAGAKKQPQETRSAPASRNGSINKGSSGNNNNNNNNKGDFVPAPLVPALLAPVPPPPAKRRAAADVEAGEAGEVLEDAPDKTLMEMLQTYLKKQDLYTRIVLVVVLLVLAGGVLGAYVVMLWSAISEESVKYTVLVSVFSVVLFWVLWKYCFSGDQKLQDQSQIAQDIATLYAAIPDHTAVKGVSEKGRAQFTDFKYEKSEMMFTAVTDDGVSLGSERGSELMMDGADPSCPLCNKAYVEGAELCLLPCLHVFHKTCINKWCNRHIVCPLCKRHLEAAEPLHTLTASYNHPGGNAVQSEPGHRGYGNGHQRHQWRGVLGNTAPGPASAHGSERGLGGTRSEDGMWNDRVLNAAQQQQMGGKHNRVTSFSSETRRSNNARGRPGERVGSGRGGGPPHSSSAGAGMGPQRPQSVSGSAGWQQQQQQNHRLQRKRSSSFTTATEQQRGRGGSGRVAHGTARHRSSAGSLARGDLSTSPRSRSDLGVGSRDAENMRANSDAMLSRHASRRNNGAGGTKTLTMKPMFHDDTGGTEAWDADGGGGGAEEVKGEPGRRMAAIASAPGRSGLHSSRQGPAVITVHKVQQNTRSSSGGGRRRPRRESGGGRRDSARWSGGESESDVGGGGGGERVFSSRRIAHEDDSPEDDEVTTKALTYAPRKSRATAKDKKDPGHRRQSSTGSTSAEEFGGGGGGGSSKKSRRRPSIPGSKSGSGNQSAIATAAATAEAVSKLLGRSTPEDRSASVAAANVGARRSSITSDGYSDGDSGSDGEADAAAPEAGVGVGSSPSAEMKGSGGRGWSFKIPASVGSAEFFGLGSSVPGTRKNSADAAAAAATGAGAGAEGDSDRERDGSSSRSSSLRVRVLSGRKSGSGKVGAPTGRLFGSSTARVGRPPGNSTSGEAGASGVEAAGEHTGGGIGSLRSSNSVQALIQTYEKKERSSSDEKAPTAQREEWPLPAPTTSSTEGKRRLSKTVGSRRRGTGSTARDEQAATESEIDEEYVDRPKLSYKKKSSRSSVARSVFATADGPPTQNAIHAVQFRSVGGGRGGKAGETDGDSDGGGEDDDEPYERPKLSYGGGLRSGPSSR</sequence>
<evidence type="ECO:0000256" key="4">
    <source>
        <dbReference type="ARBA" id="ARBA00022679"/>
    </source>
</evidence>
<dbReference type="PANTHER" id="PTHR45977">
    <property type="entry name" value="TARGET OF ERK KINASE MPK-1"/>
    <property type="match status" value="1"/>
</dbReference>
<keyword evidence="4" id="KW-0808">Transferase</keyword>
<dbReference type="PANTHER" id="PTHR45977:SF4">
    <property type="entry name" value="RING-TYPE DOMAIN-CONTAINING PROTEIN"/>
    <property type="match status" value="1"/>
</dbReference>
<keyword evidence="9" id="KW-0862">Zinc</keyword>
<evidence type="ECO:0000256" key="13">
    <source>
        <dbReference type="SAM" id="MobiDB-lite"/>
    </source>
</evidence>
<keyword evidence="8" id="KW-0833">Ubl conjugation pathway</keyword>
<feature type="compositionally biased region" description="Low complexity" evidence="13">
    <location>
        <begin position="155"/>
        <end position="177"/>
    </location>
</feature>
<evidence type="ECO:0000256" key="9">
    <source>
        <dbReference type="ARBA" id="ARBA00022833"/>
    </source>
</evidence>
<evidence type="ECO:0000313" key="16">
    <source>
        <dbReference type="EMBL" id="CBN79969.1"/>
    </source>
</evidence>
<evidence type="ECO:0000256" key="3">
    <source>
        <dbReference type="ARBA" id="ARBA00012483"/>
    </source>
</evidence>
<dbReference type="Gene3D" id="3.30.40.10">
    <property type="entry name" value="Zinc/RING finger domain, C3HC4 (zinc finger)"/>
    <property type="match status" value="1"/>
</dbReference>
<proteinExistence type="predicted"/>
<evidence type="ECO:0000256" key="8">
    <source>
        <dbReference type="ARBA" id="ARBA00022786"/>
    </source>
</evidence>
<organism evidence="16 17">
    <name type="scientific">Ectocarpus siliculosus</name>
    <name type="common">Brown alga</name>
    <name type="synonym">Conferva siliculosa</name>
    <dbReference type="NCBI Taxonomy" id="2880"/>
    <lineage>
        <taxon>Eukaryota</taxon>
        <taxon>Sar</taxon>
        <taxon>Stramenopiles</taxon>
        <taxon>Ochrophyta</taxon>
        <taxon>PX clade</taxon>
        <taxon>Phaeophyceae</taxon>
        <taxon>Ectocarpales</taxon>
        <taxon>Ectocarpaceae</taxon>
        <taxon>Ectocarpus</taxon>
    </lineage>
</organism>
<feature type="compositionally biased region" description="Basic and acidic residues" evidence="13">
    <location>
        <begin position="1"/>
        <end position="11"/>
    </location>
</feature>
<reference evidence="16 17" key="1">
    <citation type="journal article" date="2010" name="Nature">
        <title>The Ectocarpus genome and the independent evolution of multicellularity in brown algae.</title>
        <authorList>
            <person name="Cock J.M."/>
            <person name="Sterck L."/>
            <person name="Rouze P."/>
            <person name="Scornet D."/>
            <person name="Allen A.E."/>
            <person name="Amoutzias G."/>
            <person name="Anthouard V."/>
            <person name="Artiguenave F."/>
            <person name="Aury J.M."/>
            <person name="Badger J.H."/>
            <person name="Beszteri B."/>
            <person name="Billiau K."/>
            <person name="Bonnet E."/>
            <person name="Bothwell J.H."/>
            <person name="Bowler C."/>
            <person name="Boyen C."/>
            <person name="Brownlee C."/>
            <person name="Carrano C.J."/>
            <person name="Charrier B."/>
            <person name="Cho G.Y."/>
            <person name="Coelho S.M."/>
            <person name="Collen J."/>
            <person name="Corre E."/>
            <person name="Da Silva C."/>
            <person name="Delage L."/>
            <person name="Delaroque N."/>
            <person name="Dittami S.M."/>
            <person name="Doulbeau S."/>
            <person name="Elias M."/>
            <person name="Farnham G."/>
            <person name="Gachon C.M."/>
            <person name="Gschloessl B."/>
            <person name="Heesch S."/>
            <person name="Jabbari K."/>
            <person name="Jubin C."/>
            <person name="Kawai H."/>
            <person name="Kimura K."/>
            <person name="Kloareg B."/>
            <person name="Kupper F.C."/>
            <person name="Lang D."/>
            <person name="Le Bail A."/>
            <person name="Leblanc C."/>
            <person name="Lerouge P."/>
            <person name="Lohr M."/>
            <person name="Lopez P.J."/>
            <person name="Martens C."/>
            <person name="Maumus F."/>
            <person name="Michel G."/>
            <person name="Miranda-Saavedra D."/>
            <person name="Morales J."/>
            <person name="Moreau H."/>
            <person name="Motomura T."/>
            <person name="Nagasato C."/>
            <person name="Napoli C.A."/>
            <person name="Nelson D.R."/>
            <person name="Nyvall-Collen P."/>
            <person name="Peters A.F."/>
            <person name="Pommier C."/>
            <person name="Potin P."/>
            <person name="Poulain J."/>
            <person name="Quesneville H."/>
            <person name="Read B."/>
            <person name="Rensing S.A."/>
            <person name="Ritter A."/>
            <person name="Rousvoal S."/>
            <person name="Samanta M."/>
            <person name="Samson G."/>
            <person name="Schroeder D.C."/>
            <person name="Segurens B."/>
            <person name="Strittmatter M."/>
            <person name="Tonon T."/>
            <person name="Tregear J.W."/>
            <person name="Valentin K."/>
            <person name="von Dassow P."/>
            <person name="Yamagishi T."/>
            <person name="Van de Peer Y."/>
            <person name="Wincker P."/>
        </authorList>
    </citation>
    <scope>NUCLEOTIDE SEQUENCE [LARGE SCALE GENOMIC DNA]</scope>
    <source>
        <strain evidence="17">Ec32 / CCAP1310/4</strain>
    </source>
</reference>
<feature type="region of interest" description="Disordered" evidence="13">
    <location>
        <begin position="425"/>
        <end position="1216"/>
    </location>
</feature>
<keyword evidence="5 14" id="KW-0812">Transmembrane</keyword>
<dbReference type="GO" id="GO:0016567">
    <property type="term" value="P:protein ubiquitination"/>
    <property type="evidence" value="ECO:0007669"/>
    <property type="project" value="TreeGrafter"/>
</dbReference>
<evidence type="ECO:0000256" key="6">
    <source>
        <dbReference type="ARBA" id="ARBA00022723"/>
    </source>
</evidence>
<feature type="transmembrane region" description="Helical" evidence="14">
    <location>
        <begin position="232"/>
        <end position="256"/>
    </location>
</feature>
<dbReference type="GO" id="GO:0008270">
    <property type="term" value="F:zinc ion binding"/>
    <property type="evidence" value="ECO:0007669"/>
    <property type="project" value="UniProtKB-KW"/>
</dbReference>
<dbReference type="GO" id="GO:0006511">
    <property type="term" value="P:ubiquitin-dependent protein catabolic process"/>
    <property type="evidence" value="ECO:0007669"/>
    <property type="project" value="TreeGrafter"/>
</dbReference>
<dbReference type="InterPro" id="IPR001841">
    <property type="entry name" value="Znf_RING"/>
</dbReference>
<feature type="compositionally biased region" description="Low complexity" evidence="13">
    <location>
        <begin position="56"/>
        <end position="142"/>
    </location>
</feature>
<gene>
    <name evidence="16" type="ORF">Esi_0022_0037</name>
</gene>
<accession>D8LID0</accession>
<feature type="compositionally biased region" description="Low complexity" evidence="13">
    <location>
        <begin position="958"/>
        <end position="967"/>
    </location>
</feature>
<evidence type="ECO:0000259" key="15">
    <source>
        <dbReference type="PROSITE" id="PS50089"/>
    </source>
</evidence>
<feature type="transmembrane region" description="Helical" evidence="14">
    <location>
        <begin position="268"/>
        <end position="284"/>
    </location>
</feature>
<feature type="compositionally biased region" description="Low complexity" evidence="13">
    <location>
        <begin position="808"/>
        <end position="817"/>
    </location>
</feature>
<dbReference type="STRING" id="2880.D8LID0"/>
<keyword evidence="7 12" id="KW-0863">Zinc-finger</keyword>
<feature type="compositionally biased region" description="Low complexity" evidence="13">
    <location>
        <begin position="904"/>
        <end position="917"/>
    </location>
</feature>
<feature type="region of interest" description="Disordered" evidence="13">
    <location>
        <begin position="1"/>
        <end position="177"/>
    </location>
</feature>
<feature type="compositionally biased region" description="Low complexity" evidence="13">
    <location>
        <begin position="835"/>
        <end position="858"/>
    </location>
</feature>
<feature type="compositionally biased region" description="Polar residues" evidence="13">
    <location>
        <begin position="1051"/>
        <end position="1061"/>
    </location>
</feature>
<dbReference type="PROSITE" id="PS50089">
    <property type="entry name" value="ZF_RING_2"/>
    <property type="match status" value="1"/>
</dbReference>
<keyword evidence="6" id="KW-0479">Metal-binding</keyword>
<feature type="compositionally biased region" description="Polar residues" evidence="13">
    <location>
        <begin position="544"/>
        <end position="554"/>
    </location>
</feature>
<keyword evidence="17" id="KW-1185">Reference proteome</keyword>
<evidence type="ECO:0000313" key="17">
    <source>
        <dbReference type="Proteomes" id="UP000002630"/>
    </source>
</evidence>